<accession>A0ABD0Z8U0</accession>
<dbReference type="AlphaFoldDB" id="A0ABD0Z8U0"/>
<keyword evidence="3" id="KW-1185">Reference proteome</keyword>
<dbReference type="EMBL" id="JBFDAA010000006">
    <property type="protein sequence ID" value="KAL1131789.1"/>
    <property type="molecule type" value="Genomic_DNA"/>
</dbReference>
<evidence type="ECO:0000313" key="2">
    <source>
        <dbReference type="EMBL" id="KAL1131789.1"/>
    </source>
</evidence>
<evidence type="ECO:0000256" key="1">
    <source>
        <dbReference type="SAM" id="MobiDB-lite"/>
    </source>
</evidence>
<protein>
    <submittedName>
        <fullName evidence="2">Uncharacterized protein</fullName>
    </submittedName>
</protein>
<comment type="caution">
    <text evidence="2">The sequence shown here is derived from an EMBL/GenBank/DDBJ whole genome shotgun (WGS) entry which is preliminary data.</text>
</comment>
<reference evidence="2 3" key="1">
    <citation type="submission" date="2024-07" db="EMBL/GenBank/DDBJ databases">
        <title>Chromosome-level genome assembly of the water stick insect Ranatra chinensis (Heteroptera: Nepidae).</title>
        <authorList>
            <person name="Liu X."/>
        </authorList>
    </citation>
    <scope>NUCLEOTIDE SEQUENCE [LARGE SCALE GENOMIC DNA]</scope>
    <source>
        <strain evidence="2">Cailab_2021Rc</strain>
        <tissue evidence="2">Muscle</tissue>
    </source>
</reference>
<evidence type="ECO:0000313" key="3">
    <source>
        <dbReference type="Proteomes" id="UP001558652"/>
    </source>
</evidence>
<proteinExistence type="predicted"/>
<dbReference type="Proteomes" id="UP001558652">
    <property type="component" value="Unassembled WGS sequence"/>
</dbReference>
<feature type="region of interest" description="Disordered" evidence="1">
    <location>
        <begin position="1"/>
        <end position="29"/>
    </location>
</feature>
<organism evidence="2 3">
    <name type="scientific">Ranatra chinensis</name>
    <dbReference type="NCBI Taxonomy" id="642074"/>
    <lineage>
        <taxon>Eukaryota</taxon>
        <taxon>Metazoa</taxon>
        <taxon>Ecdysozoa</taxon>
        <taxon>Arthropoda</taxon>
        <taxon>Hexapoda</taxon>
        <taxon>Insecta</taxon>
        <taxon>Pterygota</taxon>
        <taxon>Neoptera</taxon>
        <taxon>Paraneoptera</taxon>
        <taxon>Hemiptera</taxon>
        <taxon>Heteroptera</taxon>
        <taxon>Panheteroptera</taxon>
        <taxon>Nepomorpha</taxon>
        <taxon>Nepidae</taxon>
        <taxon>Ranatrinae</taxon>
        <taxon>Ranatra</taxon>
    </lineage>
</organism>
<name>A0ABD0Z8U0_9HEMI</name>
<gene>
    <name evidence="2" type="ORF">AAG570_011402</name>
</gene>
<sequence>MASKRQNMFHKNKTQETTENGTGLLGRADVGQSGAVNSVLPIVPRRLSRVKLPAVRTQMAQPAQCRKLRNFPPGWLTQRTETNGEEFHVVQLSTPALAPAAPGCKYHCVY</sequence>